<dbReference type="Proteomes" id="UP000326950">
    <property type="component" value="Unassembled WGS sequence"/>
</dbReference>
<dbReference type="OrthoDB" id="5307791at2759"/>
<gene>
    <name evidence="1" type="ORF">BDV40DRAFT_162609</name>
</gene>
<reference evidence="1 2" key="1">
    <citation type="submission" date="2019-04" db="EMBL/GenBank/DDBJ databases">
        <title>Friends and foes A comparative genomics study of 23 Aspergillus species from section Flavi.</title>
        <authorList>
            <consortium name="DOE Joint Genome Institute"/>
            <person name="Kjaerbolling I."/>
            <person name="Vesth T."/>
            <person name="Frisvad J.C."/>
            <person name="Nybo J.L."/>
            <person name="Theobald S."/>
            <person name="Kildgaard S."/>
            <person name="Isbrandt T."/>
            <person name="Kuo A."/>
            <person name="Sato A."/>
            <person name="Lyhne E.K."/>
            <person name="Kogle M.E."/>
            <person name="Wiebenga A."/>
            <person name="Kun R.S."/>
            <person name="Lubbers R.J."/>
            <person name="Makela M.R."/>
            <person name="Barry K."/>
            <person name="Chovatia M."/>
            <person name="Clum A."/>
            <person name="Daum C."/>
            <person name="Haridas S."/>
            <person name="He G."/>
            <person name="LaButti K."/>
            <person name="Lipzen A."/>
            <person name="Mondo S."/>
            <person name="Riley R."/>
            <person name="Salamov A."/>
            <person name="Simmons B.A."/>
            <person name="Magnuson J.K."/>
            <person name="Henrissat B."/>
            <person name="Mortensen U.H."/>
            <person name="Larsen T.O."/>
            <person name="Devries R.P."/>
            <person name="Grigoriev I.V."/>
            <person name="Machida M."/>
            <person name="Baker S.E."/>
            <person name="Andersen M.R."/>
        </authorList>
    </citation>
    <scope>NUCLEOTIDE SEQUENCE [LARGE SCALE GENOMIC DNA]</scope>
    <source>
        <strain evidence="1 2">CBS 117626</strain>
    </source>
</reference>
<keyword evidence="2" id="KW-1185">Reference proteome</keyword>
<sequence length="99" mass="10903">MATACQGRTTTTFSNTAIYQNYETMATVIALRQTYLQDRFILVKREDMVSILKGLGARGTNYELLKSITDQTGADPTLDIVLHLLVATILTLGQELYGG</sequence>
<protein>
    <submittedName>
        <fullName evidence="1">Uncharacterized protein</fullName>
    </submittedName>
</protein>
<proteinExistence type="predicted"/>
<dbReference type="EMBL" id="ML738630">
    <property type="protein sequence ID" value="KAE8162287.1"/>
    <property type="molecule type" value="Genomic_DNA"/>
</dbReference>
<accession>A0A5N6UUH1</accession>
<evidence type="ECO:0000313" key="2">
    <source>
        <dbReference type="Proteomes" id="UP000326950"/>
    </source>
</evidence>
<organism evidence="1 2">
    <name type="scientific">Aspergillus tamarii</name>
    <dbReference type="NCBI Taxonomy" id="41984"/>
    <lineage>
        <taxon>Eukaryota</taxon>
        <taxon>Fungi</taxon>
        <taxon>Dikarya</taxon>
        <taxon>Ascomycota</taxon>
        <taxon>Pezizomycotina</taxon>
        <taxon>Eurotiomycetes</taxon>
        <taxon>Eurotiomycetidae</taxon>
        <taxon>Eurotiales</taxon>
        <taxon>Aspergillaceae</taxon>
        <taxon>Aspergillus</taxon>
        <taxon>Aspergillus subgen. Circumdati</taxon>
    </lineage>
</organism>
<evidence type="ECO:0000313" key="1">
    <source>
        <dbReference type="EMBL" id="KAE8162287.1"/>
    </source>
</evidence>
<dbReference type="AlphaFoldDB" id="A0A5N6UUH1"/>
<name>A0A5N6UUH1_ASPTM</name>